<dbReference type="PANTHER" id="PTHR43711">
    <property type="entry name" value="TWO-COMPONENT HISTIDINE KINASE"/>
    <property type="match status" value="1"/>
</dbReference>
<evidence type="ECO:0000256" key="3">
    <source>
        <dbReference type="ARBA" id="ARBA00022679"/>
    </source>
</evidence>
<evidence type="ECO:0000313" key="8">
    <source>
        <dbReference type="Proteomes" id="UP001596296"/>
    </source>
</evidence>
<dbReference type="InterPro" id="IPR005467">
    <property type="entry name" value="His_kinase_dom"/>
</dbReference>
<comment type="caution">
    <text evidence="7">The sequence shown here is derived from an EMBL/GenBank/DDBJ whole genome shotgun (WGS) entry which is preliminary data.</text>
</comment>
<dbReference type="PRINTS" id="PR00344">
    <property type="entry name" value="BCTRLSENSOR"/>
</dbReference>
<keyword evidence="8" id="KW-1185">Reference proteome</keyword>
<dbReference type="InterPro" id="IPR050736">
    <property type="entry name" value="Sensor_HK_Regulatory"/>
</dbReference>
<sequence length="121" mass="13136">MVETRDASLDVTDIRVQADRGQLQALFENLFRNAIGHGGDDVTIRIGPVEDGLYVEDTGTGIPEEKREVVFEHGFSTGYGGNGVGLTIVGRIANRHGWSIELGEEQSGGTRFEFTGVEIID</sequence>
<evidence type="ECO:0000256" key="1">
    <source>
        <dbReference type="ARBA" id="ARBA00000085"/>
    </source>
</evidence>
<dbReference type="GO" id="GO:0004673">
    <property type="term" value="F:protein histidine kinase activity"/>
    <property type="evidence" value="ECO:0007669"/>
    <property type="project" value="UniProtKB-EC"/>
</dbReference>
<gene>
    <name evidence="7" type="ORF">ACFQE9_05350</name>
</gene>
<protein>
    <recommendedName>
        <fullName evidence="2">histidine kinase</fullName>
        <ecNumber evidence="2">2.7.13.3</ecNumber>
    </recommendedName>
</protein>
<accession>A0ABD5UW24</accession>
<evidence type="ECO:0000313" key="7">
    <source>
        <dbReference type="EMBL" id="MFC6892039.1"/>
    </source>
</evidence>
<dbReference type="EC" id="2.7.13.3" evidence="2"/>
<keyword evidence="5" id="KW-0902">Two-component regulatory system</keyword>
<evidence type="ECO:0000256" key="5">
    <source>
        <dbReference type="ARBA" id="ARBA00023012"/>
    </source>
</evidence>
<dbReference type="Proteomes" id="UP001596296">
    <property type="component" value="Unassembled WGS sequence"/>
</dbReference>
<dbReference type="Gene3D" id="3.30.565.10">
    <property type="entry name" value="Histidine kinase-like ATPase, C-terminal domain"/>
    <property type="match status" value="1"/>
</dbReference>
<keyword evidence="4 7" id="KW-0418">Kinase</keyword>
<dbReference type="SMART" id="SM00387">
    <property type="entry name" value="HATPase_c"/>
    <property type="match status" value="1"/>
</dbReference>
<keyword evidence="3" id="KW-0808">Transferase</keyword>
<dbReference type="InterPro" id="IPR004358">
    <property type="entry name" value="Sig_transdc_His_kin-like_C"/>
</dbReference>
<dbReference type="RefSeq" id="WP_379741456.1">
    <property type="nucleotide sequence ID" value="NZ_JBHSVN010000001.1"/>
</dbReference>
<dbReference type="InterPro" id="IPR036890">
    <property type="entry name" value="HATPase_C_sf"/>
</dbReference>
<dbReference type="PANTHER" id="PTHR43711:SF1">
    <property type="entry name" value="HISTIDINE KINASE 1"/>
    <property type="match status" value="1"/>
</dbReference>
<organism evidence="7 8">
    <name type="scientific">Halopenitus salinus</name>
    <dbReference type="NCBI Taxonomy" id="1198295"/>
    <lineage>
        <taxon>Archaea</taxon>
        <taxon>Methanobacteriati</taxon>
        <taxon>Methanobacteriota</taxon>
        <taxon>Stenosarchaea group</taxon>
        <taxon>Halobacteria</taxon>
        <taxon>Halobacteriales</taxon>
        <taxon>Haloferacaceae</taxon>
        <taxon>Halopenitus</taxon>
    </lineage>
</organism>
<dbReference type="Pfam" id="PF02518">
    <property type="entry name" value="HATPase_c"/>
    <property type="match status" value="1"/>
</dbReference>
<dbReference type="SUPFAM" id="SSF55874">
    <property type="entry name" value="ATPase domain of HSP90 chaperone/DNA topoisomerase II/histidine kinase"/>
    <property type="match status" value="1"/>
</dbReference>
<evidence type="ECO:0000259" key="6">
    <source>
        <dbReference type="PROSITE" id="PS50109"/>
    </source>
</evidence>
<proteinExistence type="predicted"/>
<dbReference type="AlphaFoldDB" id="A0ABD5UW24"/>
<dbReference type="PROSITE" id="PS50109">
    <property type="entry name" value="HIS_KIN"/>
    <property type="match status" value="1"/>
</dbReference>
<dbReference type="EMBL" id="JBHSXL010000004">
    <property type="protein sequence ID" value="MFC6892039.1"/>
    <property type="molecule type" value="Genomic_DNA"/>
</dbReference>
<feature type="domain" description="Histidine kinase" evidence="6">
    <location>
        <begin position="1"/>
        <end position="115"/>
    </location>
</feature>
<comment type="catalytic activity">
    <reaction evidence="1">
        <text>ATP + protein L-histidine = ADP + protein N-phospho-L-histidine.</text>
        <dbReference type="EC" id="2.7.13.3"/>
    </reaction>
</comment>
<dbReference type="InterPro" id="IPR003594">
    <property type="entry name" value="HATPase_dom"/>
</dbReference>
<name>A0ABD5UW24_9EURY</name>
<evidence type="ECO:0000256" key="4">
    <source>
        <dbReference type="ARBA" id="ARBA00022777"/>
    </source>
</evidence>
<reference evidence="7 8" key="1">
    <citation type="journal article" date="2019" name="Int. J. Syst. Evol. Microbiol.">
        <title>The Global Catalogue of Microorganisms (GCM) 10K type strain sequencing project: providing services to taxonomists for standard genome sequencing and annotation.</title>
        <authorList>
            <consortium name="The Broad Institute Genomics Platform"/>
            <consortium name="The Broad Institute Genome Sequencing Center for Infectious Disease"/>
            <person name="Wu L."/>
            <person name="Ma J."/>
        </authorList>
    </citation>
    <scope>NUCLEOTIDE SEQUENCE [LARGE SCALE GENOMIC DNA]</scope>
    <source>
        <strain evidence="7 8">SKJ47</strain>
    </source>
</reference>
<evidence type="ECO:0000256" key="2">
    <source>
        <dbReference type="ARBA" id="ARBA00012438"/>
    </source>
</evidence>
<dbReference type="GO" id="GO:0000160">
    <property type="term" value="P:phosphorelay signal transduction system"/>
    <property type="evidence" value="ECO:0007669"/>
    <property type="project" value="UniProtKB-KW"/>
</dbReference>